<evidence type="ECO:0000313" key="2">
    <source>
        <dbReference type="Proteomes" id="UP000274211"/>
    </source>
</evidence>
<organism evidence="1 2">
    <name type="scientific">Aggregatibacter aphrophilus</name>
    <name type="common">Haemophilus aphrophilus</name>
    <dbReference type="NCBI Taxonomy" id="732"/>
    <lineage>
        <taxon>Bacteria</taxon>
        <taxon>Pseudomonadati</taxon>
        <taxon>Pseudomonadota</taxon>
        <taxon>Gammaproteobacteria</taxon>
        <taxon>Pasteurellales</taxon>
        <taxon>Pasteurellaceae</taxon>
        <taxon>Aggregatibacter</taxon>
    </lineage>
</organism>
<keyword evidence="2" id="KW-1185">Reference proteome</keyword>
<gene>
    <name evidence="1" type="ORF">DOL88_02470</name>
</gene>
<dbReference type="EMBL" id="QMGS01000034">
    <property type="protein sequence ID" value="RMW89811.1"/>
    <property type="molecule type" value="Genomic_DNA"/>
</dbReference>
<dbReference type="RefSeq" id="WP_050693840.1">
    <property type="nucleotide sequence ID" value="NZ_CP012067.1"/>
</dbReference>
<protein>
    <submittedName>
        <fullName evidence="1">Uncharacterized protein</fullName>
    </submittedName>
</protein>
<reference evidence="1 2" key="1">
    <citation type="journal article" date="2019" name="J. Oral Microbiol.">
        <title>Role of OmpA1 and OmpA2 in Aggregatibacter actinomycetemcomitans and Aggregatibacter aphrophilus serum resistance.</title>
        <authorList>
            <person name="Lindholm M."/>
            <person name="Min Aung K."/>
            <person name="Nyunt Wai S."/>
            <person name="Oscarsson J."/>
        </authorList>
    </citation>
    <scope>NUCLEOTIDE SEQUENCE [LARGE SCALE GENOMIC DNA]</scope>
    <source>
        <strain evidence="1 2">HK83</strain>
    </source>
</reference>
<evidence type="ECO:0000313" key="1">
    <source>
        <dbReference type="EMBL" id="RMW89811.1"/>
    </source>
</evidence>
<comment type="caution">
    <text evidence="1">The sequence shown here is derived from an EMBL/GenBank/DDBJ whole genome shotgun (WGS) entry which is preliminary data.</text>
</comment>
<dbReference type="Proteomes" id="UP000274211">
    <property type="component" value="Unassembled WGS sequence"/>
</dbReference>
<proteinExistence type="predicted"/>
<sequence length="217" mass="25349">MNMELNFLDERNSLFKDNSSTLIAKHKFEQPKKALGTQSPRALCLESIHVLSSKSLNKDKFTNFQSHSTKNECCLTLSNLIYDLLGNEFKKVRFELDENIDDMSYHDKLRLLNILNLYSNINISELSIINKAKVKDSMERSTSFRIFLKLTKESYQIILLDPLHFAIPSKKQNEKGYRFEDNKGNNLCMLKHIISKEAQLTKIYRELKKLSEIICYD</sequence>
<name>A0ABX9VXH6_AGGAP</name>
<accession>A0ABX9VXH6</accession>